<protein>
    <submittedName>
        <fullName evidence="1">Uncharacterized protein</fullName>
    </submittedName>
</protein>
<reference evidence="1" key="2">
    <citation type="journal article" date="2015" name="Fish Shellfish Immunol.">
        <title>Early steps in the European eel (Anguilla anguilla)-Vibrio vulnificus interaction in the gills: Role of the RtxA13 toxin.</title>
        <authorList>
            <person name="Callol A."/>
            <person name="Pajuelo D."/>
            <person name="Ebbesson L."/>
            <person name="Teles M."/>
            <person name="MacKenzie S."/>
            <person name="Amaro C."/>
        </authorList>
    </citation>
    <scope>NUCLEOTIDE SEQUENCE</scope>
</reference>
<proteinExistence type="predicted"/>
<organism evidence="1">
    <name type="scientific">Anguilla anguilla</name>
    <name type="common">European freshwater eel</name>
    <name type="synonym">Muraena anguilla</name>
    <dbReference type="NCBI Taxonomy" id="7936"/>
    <lineage>
        <taxon>Eukaryota</taxon>
        <taxon>Metazoa</taxon>
        <taxon>Chordata</taxon>
        <taxon>Craniata</taxon>
        <taxon>Vertebrata</taxon>
        <taxon>Euteleostomi</taxon>
        <taxon>Actinopterygii</taxon>
        <taxon>Neopterygii</taxon>
        <taxon>Teleostei</taxon>
        <taxon>Anguilliformes</taxon>
        <taxon>Anguillidae</taxon>
        <taxon>Anguilla</taxon>
    </lineage>
</organism>
<sequence>MVRNAVARKMVAHIALNVSPNVFVPIKLIIHLSVMSIKTRSFINLCAK</sequence>
<dbReference type="EMBL" id="GBXM01013315">
    <property type="protein sequence ID" value="JAH95262.1"/>
    <property type="molecule type" value="Transcribed_RNA"/>
</dbReference>
<accession>A0A0E9WXQ1</accession>
<dbReference type="AlphaFoldDB" id="A0A0E9WXQ1"/>
<evidence type="ECO:0000313" key="1">
    <source>
        <dbReference type="EMBL" id="JAH95262.1"/>
    </source>
</evidence>
<reference evidence="1" key="1">
    <citation type="submission" date="2014-11" db="EMBL/GenBank/DDBJ databases">
        <authorList>
            <person name="Amaro Gonzalez C."/>
        </authorList>
    </citation>
    <scope>NUCLEOTIDE SEQUENCE</scope>
</reference>
<name>A0A0E9WXQ1_ANGAN</name>